<dbReference type="PANTHER" id="PTHR42807">
    <property type="entry name" value="GLUTARYL-COA DEHYDROGENASE, MITOCHONDRIAL"/>
    <property type="match status" value="1"/>
</dbReference>
<dbReference type="EMBL" id="LPXO01000003">
    <property type="protein sequence ID" value="KUF11702.1"/>
    <property type="molecule type" value="Genomic_DNA"/>
</dbReference>
<keyword evidence="3 11" id="KW-0285">Flavoprotein</keyword>
<dbReference type="InterPro" id="IPR009100">
    <property type="entry name" value="AcylCoA_DH/oxidase_NM_dom_sf"/>
</dbReference>
<dbReference type="GO" id="GO:0046949">
    <property type="term" value="P:fatty-acyl-CoA biosynthetic process"/>
    <property type="evidence" value="ECO:0007669"/>
    <property type="project" value="TreeGrafter"/>
</dbReference>
<evidence type="ECO:0000259" key="13">
    <source>
        <dbReference type="Pfam" id="PF02770"/>
    </source>
</evidence>
<dbReference type="AlphaFoldDB" id="A0A0W7WMB1"/>
<dbReference type="RefSeq" id="WP_058861647.1">
    <property type="nucleotide sequence ID" value="NZ_LPXO01000003.1"/>
</dbReference>
<dbReference type="SUPFAM" id="SSF47203">
    <property type="entry name" value="Acyl-CoA dehydrogenase C-terminal domain-like"/>
    <property type="match status" value="1"/>
</dbReference>
<accession>A0A0W7WMB1</accession>
<comment type="catalytic activity">
    <reaction evidence="10">
        <text>glutaryl-CoA + oxidized [electron-transfer flavoprotein] + 2 H(+) = (2E)-butenoyl-CoA + reduced [electron-transfer flavoprotein] + CO2</text>
        <dbReference type="Rhea" id="RHEA:13389"/>
        <dbReference type="Rhea" id="RHEA-COMP:10685"/>
        <dbReference type="Rhea" id="RHEA-COMP:10686"/>
        <dbReference type="ChEBI" id="CHEBI:15378"/>
        <dbReference type="ChEBI" id="CHEBI:16526"/>
        <dbReference type="ChEBI" id="CHEBI:57332"/>
        <dbReference type="ChEBI" id="CHEBI:57378"/>
        <dbReference type="ChEBI" id="CHEBI:57692"/>
        <dbReference type="ChEBI" id="CHEBI:58307"/>
        <dbReference type="EC" id="1.3.8.6"/>
    </reaction>
</comment>
<keyword evidence="5" id="KW-0809">Transit peptide</keyword>
<protein>
    <recommendedName>
        <fullName evidence="9">glutaryl-CoA dehydrogenase (ETF)</fullName>
        <ecNumber evidence="9">1.3.8.6</ecNumber>
    </recommendedName>
</protein>
<evidence type="ECO:0000259" key="12">
    <source>
        <dbReference type="Pfam" id="PF00441"/>
    </source>
</evidence>
<evidence type="ECO:0000256" key="11">
    <source>
        <dbReference type="RuleBase" id="RU362125"/>
    </source>
</evidence>
<dbReference type="InterPro" id="IPR006091">
    <property type="entry name" value="Acyl-CoA_Oxase/DH_mid-dom"/>
</dbReference>
<sequence length="407" mass="44333">MADVRPELKAKDAPDLGPFDWADPLRLVDQLSEEERMLAEGARAFAEEQLAPRILDAFEQETVDPEIFALMGQMGLLGVTVPEAYGGLGGSYVSYGLVAREIERVDSGYRSMMSVQSSLVMYPIHAYGSEAQRKRYLPKLASGEMIGCFGLTEPDAGSDPGAMKTRAEKIEGGYRLTGSKMWISNAPIADVFVVWAKSDAHDGKIRGFVLEKGLKGLSAPKIANKLSLRASVTGEIVLDGVEVGEDALLPHVQGLKGPFGCLNRARYGIAWGVMGAAEFCWHAARGYGLERKQFGRPLAQTQLFQRKLADMQSEIALGLQGCLQVGRLMDEGRAAPEMISILKRNNCGKALDIARMARDMHGGNGISAEFQVIRHMLNLETVNTYEGTHDVHALILGRAQTGLQAFF</sequence>
<comment type="similarity">
    <text evidence="2 11">Belongs to the acyl-CoA dehydrogenase family.</text>
</comment>
<gene>
    <name evidence="15" type="ORF">AVJ23_07875</name>
</gene>
<dbReference type="Gene3D" id="2.40.110.10">
    <property type="entry name" value="Butyryl-CoA Dehydrogenase, subunit A, domain 2"/>
    <property type="match status" value="1"/>
</dbReference>
<dbReference type="InterPro" id="IPR006089">
    <property type="entry name" value="Acyl-CoA_DH_CS"/>
</dbReference>
<dbReference type="PROSITE" id="PS00072">
    <property type="entry name" value="ACYL_COA_DH_1"/>
    <property type="match status" value="1"/>
</dbReference>
<comment type="cofactor">
    <cofactor evidence="1 11">
        <name>FAD</name>
        <dbReference type="ChEBI" id="CHEBI:57692"/>
    </cofactor>
</comment>
<dbReference type="CDD" id="cd01151">
    <property type="entry name" value="GCD"/>
    <property type="match status" value="1"/>
</dbReference>
<keyword evidence="6 11" id="KW-0560">Oxidoreductase</keyword>
<dbReference type="GO" id="GO:0033539">
    <property type="term" value="P:fatty acid beta-oxidation using acyl-CoA dehydrogenase"/>
    <property type="evidence" value="ECO:0007669"/>
    <property type="project" value="TreeGrafter"/>
</dbReference>
<dbReference type="OrthoDB" id="9775090at2"/>
<comment type="caution">
    <text evidence="15">The sequence shown here is derived from an EMBL/GenBank/DDBJ whole genome shotgun (WGS) entry which is preliminary data.</text>
</comment>
<dbReference type="Pfam" id="PF02770">
    <property type="entry name" value="Acyl-CoA_dh_M"/>
    <property type="match status" value="1"/>
</dbReference>
<keyword evidence="4 11" id="KW-0274">FAD</keyword>
<evidence type="ECO:0000256" key="10">
    <source>
        <dbReference type="ARBA" id="ARBA00049493"/>
    </source>
</evidence>
<dbReference type="InterPro" id="IPR037069">
    <property type="entry name" value="AcylCoA_DH/ox_N_sf"/>
</dbReference>
<evidence type="ECO:0000259" key="14">
    <source>
        <dbReference type="Pfam" id="PF02771"/>
    </source>
</evidence>
<evidence type="ECO:0000256" key="6">
    <source>
        <dbReference type="ARBA" id="ARBA00023002"/>
    </source>
</evidence>
<dbReference type="InterPro" id="IPR013786">
    <property type="entry name" value="AcylCoA_DH/ox_N"/>
</dbReference>
<proteinExistence type="inferred from homology"/>
<dbReference type="GO" id="GO:0000062">
    <property type="term" value="F:fatty-acyl-CoA binding"/>
    <property type="evidence" value="ECO:0007669"/>
    <property type="project" value="TreeGrafter"/>
</dbReference>
<feature type="domain" description="Acyl-CoA oxidase/dehydrogenase middle" evidence="13">
    <location>
        <begin position="148"/>
        <end position="241"/>
    </location>
</feature>
<dbReference type="Gene3D" id="1.20.140.10">
    <property type="entry name" value="Butyryl-CoA Dehydrogenase, subunit A, domain 3"/>
    <property type="match status" value="1"/>
</dbReference>
<evidence type="ECO:0000256" key="9">
    <source>
        <dbReference type="ARBA" id="ARBA00039033"/>
    </source>
</evidence>
<evidence type="ECO:0000256" key="8">
    <source>
        <dbReference type="ARBA" id="ARBA00037927"/>
    </source>
</evidence>
<comment type="pathway">
    <text evidence="7">Amino-acid metabolism; lysine degradation.</text>
</comment>
<dbReference type="GO" id="GO:0050660">
    <property type="term" value="F:flavin adenine dinucleotide binding"/>
    <property type="evidence" value="ECO:0007669"/>
    <property type="project" value="InterPro"/>
</dbReference>
<dbReference type="PANTHER" id="PTHR42807:SF1">
    <property type="entry name" value="GLUTARYL-COA DEHYDROGENASE, MITOCHONDRIAL"/>
    <property type="match status" value="1"/>
</dbReference>
<dbReference type="FunFam" id="1.20.140.10:FF:000006">
    <property type="entry name" value="Glutaryl-CoA dehydrogenase, mitochondrial"/>
    <property type="match status" value="1"/>
</dbReference>
<evidence type="ECO:0000256" key="3">
    <source>
        <dbReference type="ARBA" id="ARBA00022630"/>
    </source>
</evidence>
<dbReference type="FunFam" id="2.40.110.10:FF:000008">
    <property type="entry name" value="Glutaryl-CoA dehydrogenase, mitochondrial"/>
    <property type="match status" value="1"/>
</dbReference>
<dbReference type="Gene3D" id="1.10.540.10">
    <property type="entry name" value="Acyl-CoA dehydrogenase/oxidase, N-terminal domain"/>
    <property type="match status" value="1"/>
</dbReference>
<organism evidence="15 16">
    <name type="scientific">Pseudoponticoccus marisrubri</name>
    <dbReference type="NCBI Taxonomy" id="1685382"/>
    <lineage>
        <taxon>Bacteria</taxon>
        <taxon>Pseudomonadati</taxon>
        <taxon>Pseudomonadota</taxon>
        <taxon>Alphaproteobacteria</taxon>
        <taxon>Rhodobacterales</taxon>
        <taxon>Roseobacteraceae</taxon>
        <taxon>Pseudoponticoccus</taxon>
    </lineage>
</organism>
<dbReference type="STRING" id="1685382.AVJ23_07875"/>
<dbReference type="PROSITE" id="PS00073">
    <property type="entry name" value="ACYL_COA_DH_2"/>
    <property type="match status" value="1"/>
</dbReference>
<keyword evidence="16" id="KW-1185">Reference proteome</keyword>
<evidence type="ECO:0000313" key="16">
    <source>
        <dbReference type="Proteomes" id="UP000054396"/>
    </source>
</evidence>
<dbReference type="InterPro" id="IPR046373">
    <property type="entry name" value="Acyl-CoA_Oxase/DH_mid-dom_sf"/>
</dbReference>
<evidence type="ECO:0000256" key="4">
    <source>
        <dbReference type="ARBA" id="ARBA00022827"/>
    </source>
</evidence>
<dbReference type="FunFam" id="1.10.540.10:FF:000026">
    <property type="entry name" value="Acyl-CoA dehydrogenase medium chain"/>
    <property type="match status" value="1"/>
</dbReference>
<dbReference type="InterPro" id="IPR052033">
    <property type="entry name" value="Glutaryl-CoA_DH_mitochondrial"/>
</dbReference>
<reference evidence="15 16" key="1">
    <citation type="submission" date="2015-12" db="EMBL/GenBank/DDBJ databases">
        <authorList>
            <person name="Shamseldin A."/>
            <person name="Moawad H."/>
            <person name="Abd El-Rahim W.M."/>
            <person name="Sadowsky M.J."/>
        </authorList>
    </citation>
    <scope>NUCLEOTIDE SEQUENCE [LARGE SCALE GENOMIC DNA]</scope>
    <source>
        <strain evidence="15 16">SJ5A-1</strain>
    </source>
</reference>
<dbReference type="Pfam" id="PF00441">
    <property type="entry name" value="Acyl-CoA_dh_1"/>
    <property type="match status" value="1"/>
</dbReference>
<dbReference type="EC" id="1.3.8.6" evidence="9"/>
<evidence type="ECO:0000256" key="7">
    <source>
        <dbReference type="ARBA" id="ARBA00037899"/>
    </source>
</evidence>
<dbReference type="Proteomes" id="UP000054396">
    <property type="component" value="Unassembled WGS sequence"/>
</dbReference>
<dbReference type="InterPro" id="IPR009075">
    <property type="entry name" value="AcylCo_DH/oxidase_C"/>
</dbReference>
<dbReference type="GO" id="GO:0004361">
    <property type="term" value="F:glutaryl-CoA dehydrogenase activity"/>
    <property type="evidence" value="ECO:0007669"/>
    <property type="project" value="UniProtKB-EC"/>
</dbReference>
<feature type="domain" description="Acyl-CoA dehydrogenase/oxidase C-terminal" evidence="12">
    <location>
        <begin position="259"/>
        <end position="399"/>
    </location>
</feature>
<evidence type="ECO:0000256" key="2">
    <source>
        <dbReference type="ARBA" id="ARBA00009347"/>
    </source>
</evidence>
<evidence type="ECO:0000313" key="15">
    <source>
        <dbReference type="EMBL" id="KUF11702.1"/>
    </source>
</evidence>
<dbReference type="InterPro" id="IPR036250">
    <property type="entry name" value="AcylCo_DH-like_C"/>
</dbReference>
<evidence type="ECO:0000256" key="1">
    <source>
        <dbReference type="ARBA" id="ARBA00001974"/>
    </source>
</evidence>
<feature type="domain" description="Acyl-CoA dehydrogenase/oxidase N-terminal" evidence="14">
    <location>
        <begin position="32"/>
        <end position="144"/>
    </location>
</feature>
<evidence type="ECO:0000256" key="5">
    <source>
        <dbReference type="ARBA" id="ARBA00022946"/>
    </source>
</evidence>
<comment type="pathway">
    <text evidence="8">Amino-acid metabolism; tryptophan metabolism.</text>
</comment>
<name>A0A0W7WMB1_9RHOB</name>
<dbReference type="Pfam" id="PF02771">
    <property type="entry name" value="Acyl-CoA_dh_N"/>
    <property type="match status" value="1"/>
</dbReference>
<dbReference type="SUPFAM" id="SSF56645">
    <property type="entry name" value="Acyl-CoA dehydrogenase NM domain-like"/>
    <property type="match status" value="1"/>
</dbReference>